<evidence type="ECO:0000313" key="2">
    <source>
        <dbReference type="Proteomes" id="UP000830835"/>
    </source>
</evidence>
<proteinExistence type="predicted"/>
<dbReference type="EMBL" id="JAFIRA010000028">
    <property type="protein sequence ID" value="MCJ2543460.1"/>
    <property type="molecule type" value="Genomic_DNA"/>
</dbReference>
<protein>
    <submittedName>
        <fullName evidence="1">DUF2862 domain-containing protein</fullName>
    </submittedName>
</protein>
<sequence length="72" mass="8185">MVKFFAAMLIKIGDKVRVRSVQDRGQEDMKALVGKEAVVLARRVVDGSGVGYILEFPDRSRHWFFESELEGI</sequence>
<dbReference type="Pfam" id="PF11061">
    <property type="entry name" value="Tsr0524-like"/>
    <property type="match status" value="1"/>
</dbReference>
<dbReference type="InterPro" id="IPR021291">
    <property type="entry name" value="Tsr0524-like"/>
</dbReference>
<keyword evidence="2" id="KW-1185">Reference proteome</keyword>
<organism evidence="1 2">
    <name type="scientific">Thermostichus vulcanus str. 'Rupite'</name>
    <dbReference type="NCBI Taxonomy" id="2813851"/>
    <lineage>
        <taxon>Bacteria</taxon>
        <taxon>Bacillati</taxon>
        <taxon>Cyanobacteriota</taxon>
        <taxon>Cyanophyceae</taxon>
        <taxon>Thermostichales</taxon>
        <taxon>Thermostichaceae</taxon>
        <taxon>Thermostichus</taxon>
    </lineage>
</organism>
<dbReference type="Proteomes" id="UP000830835">
    <property type="component" value="Unassembled WGS sequence"/>
</dbReference>
<evidence type="ECO:0000313" key="1">
    <source>
        <dbReference type="EMBL" id="MCJ2543460.1"/>
    </source>
</evidence>
<comment type="caution">
    <text evidence="1">The sequence shown here is derived from an EMBL/GenBank/DDBJ whole genome shotgun (WGS) entry which is preliminary data.</text>
</comment>
<name>A0ABT0CDR3_THEVL</name>
<reference evidence="1" key="1">
    <citation type="submission" date="2021-02" db="EMBL/GenBank/DDBJ databases">
        <title>The CRISPR/cas machinery reduction and long-range gene transfer in the hot spring cyanobacterium Synechococcus.</title>
        <authorList>
            <person name="Dvorak P."/>
            <person name="Jahodarova E."/>
            <person name="Hasler P."/>
            <person name="Poulickova A."/>
        </authorList>
    </citation>
    <scope>NUCLEOTIDE SEQUENCE</scope>
    <source>
        <strain evidence="1">Rupite</strain>
    </source>
</reference>
<accession>A0ABT0CDR3</accession>
<gene>
    <name evidence="1" type="ORF">JX360_11155</name>
</gene>